<reference evidence="2" key="1">
    <citation type="submission" date="2014-07" db="EMBL/GenBank/DDBJ databases">
        <authorList>
            <person name="Martin A.A"/>
            <person name="De Silva N."/>
        </authorList>
    </citation>
    <scope>NUCLEOTIDE SEQUENCE</scope>
</reference>
<dbReference type="WBParaSite" id="SVE_0652500.1">
    <property type="protein sequence ID" value="SVE_0652500.1"/>
    <property type="gene ID" value="SVE_0652500"/>
</dbReference>
<reference evidence="3" key="2">
    <citation type="submission" date="2015-08" db="UniProtKB">
        <authorList>
            <consortium name="WormBaseParasite"/>
        </authorList>
    </citation>
    <scope>IDENTIFICATION</scope>
</reference>
<protein>
    <submittedName>
        <fullName evidence="3">Uncharacterized protein</fullName>
    </submittedName>
</protein>
<proteinExistence type="predicted"/>
<dbReference type="AlphaFoldDB" id="A0A0K0FCG0"/>
<organism evidence="2 3">
    <name type="scientific">Strongyloides venezuelensis</name>
    <name type="common">Threadworm</name>
    <dbReference type="NCBI Taxonomy" id="75913"/>
    <lineage>
        <taxon>Eukaryota</taxon>
        <taxon>Metazoa</taxon>
        <taxon>Ecdysozoa</taxon>
        <taxon>Nematoda</taxon>
        <taxon>Chromadorea</taxon>
        <taxon>Rhabditida</taxon>
        <taxon>Tylenchina</taxon>
        <taxon>Panagrolaimomorpha</taxon>
        <taxon>Strongyloidoidea</taxon>
        <taxon>Strongyloididae</taxon>
        <taxon>Strongyloides</taxon>
    </lineage>
</organism>
<keyword evidence="2" id="KW-1185">Reference proteome</keyword>
<evidence type="ECO:0000256" key="1">
    <source>
        <dbReference type="SAM" id="MobiDB-lite"/>
    </source>
</evidence>
<accession>A0A0K0FCG0</accession>
<evidence type="ECO:0000313" key="3">
    <source>
        <dbReference type="WBParaSite" id="SVE_0652500.1"/>
    </source>
</evidence>
<dbReference type="Proteomes" id="UP000035680">
    <property type="component" value="Unassembled WGS sequence"/>
</dbReference>
<sequence length="83" mass="9448">MSGNSHFGIFSNEEQSQDSQKKISENSGETFIYVHCNLDNRTFKSSFIDDSIFEDIRYYKNSVIMKSSFSSGFLPKSESSVVL</sequence>
<feature type="region of interest" description="Disordered" evidence="1">
    <location>
        <begin position="1"/>
        <end position="24"/>
    </location>
</feature>
<evidence type="ECO:0000313" key="2">
    <source>
        <dbReference type="Proteomes" id="UP000035680"/>
    </source>
</evidence>
<name>A0A0K0FCG0_STRVS</name>